<evidence type="ECO:0000313" key="7">
    <source>
        <dbReference type="Proteomes" id="UP000001421"/>
    </source>
</evidence>
<dbReference type="KEGG" id="bpa:BPP4073"/>
<evidence type="ECO:0000256" key="1">
    <source>
        <dbReference type="ARBA" id="ARBA00009437"/>
    </source>
</evidence>
<reference evidence="6 7" key="1">
    <citation type="journal article" date="2003" name="Nat. Genet.">
        <title>Comparative analysis of the genome sequences of Bordetella pertussis, Bordetella parapertussis and Bordetella bronchiseptica.</title>
        <authorList>
            <person name="Parkhill J."/>
            <person name="Sebaihia M."/>
            <person name="Preston A."/>
            <person name="Murphy L.D."/>
            <person name="Thomson N.R."/>
            <person name="Harris D.E."/>
            <person name="Holden M.T.G."/>
            <person name="Churcher C.M."/>
            <person name="Bentley S.D."/>
            <person name="Mungall K.L."/>
            <person name="Cerdeno-Tarraga A.-M."/>
            <person name="Temple L."/>
            <person name="James K.D."/>
            <person name="Harris B."/>
            <person name="Quail M.A."/>
            <person name="Achtman M."/>
            <person name="Atkin R."/>
            <person name="Baker S."/>
            <person name="Basham D."/>
            <person name="Bason N."/>
            <person name="Cherevach I."/>
            <person name="Chillingworth T."/>
            <person name="Collins M."/>
            <person name="Cronin A."/>
            <person name="Davis P."/>
            <person name="Doggett J."/>
            <person name="Feltwell T."/>
            <person name="Goble A."/>
            <person name="Hamlin N."/>
            <person name="Hauser H."/>
            <person name="Holroyd S."/>
            <person name="Jagels K."/>
            <person name="Leather S."/>
            <person name="Moule S."/>
            <person name="Norberczak H."/>
            <person name="O'Neil S."/>
            <person name="Ormond D."/>
            <person name="Price C."/>
            <person name="Rabbinowitsch E."/>
            <person name="Rutter S."/>
            <person name="Sanders M."/>
            <person name="Saunders D."/>
            <person name="Seeger K."/>
            <person name="Sharp S."/>
            <person name="Simmonds M."/>
            <person name="Skelton J."/>
            <person name="Squares R."/>
            <person name="Squares S."/>
            <person name="Stevens K."/>
            <person name="Unwin L."/>
            <person name="Whitehead S."/>
            <person name="Barrell B.G."/>
            <person name="Maskell D.J."/>
        </authorList>
    </citation>
    <scope>NUCLEOTIDE SEQUENCE [LARGE SCALE GENOMIC DNA]</scope>
    <source>
        <strain evidence="6 7">12822 / ATCC BAA-587 / NCTC 13253</strain>
    </source>
</reference>
<name>Q7W3G8_BORPA</name>
<sequence length="330" mass="37024">MHNGSAHKKGHAMKQLWIEDFLTLVDAGTFSRAAALRNVTQPAFSRRIQQLEGWLGLELIDRRSPTLRLTPVAQRHIPGFRMLLRDMAQLRTRMQSEQNGLARLVLATQHSLTMSRLPALLTLLGEQDSPRIEFSVRSENRDDCVALFLRGEADLLLCMEERNDALYRLVPAHLRLPVGQEVLVPLSAPARNGRALHAPRRGKPLSLLAFPPDSFLGRVMYEQSFTALLQHCKVEIVHESVFLAGVKEMVLAGLGMAWLPLSLIEREVKAGALVMLDAREEYLQPVTLQLGLYRNTHSNYPEAIDRLWTLLRESEAPPASGGGGRARRKT</sequence>
<dbReference type="PRINTS" id="PR00039">
    <property type="entry name" value="HTHLYSR"/>
</dbReference>
<proteinExistence type="inferred from homology"/>
<protein>
    <submittedName>
        <fullName evidence="6">LysR family regulatory protein</fullName>
    </submittedName>
</protein>
<feature type="domain" description="HTH lysR-type" evidence="5">
    <location>
        <begin position="13"/>
        <end position="70"/>
    </location>
</feature>
<dbReference type="InterPro" id="IPR005119">
    <property type="entry name" value="LysR_subst-bd"/>
</dbReference>
<dbReference type="InterPro" id="IPR000847">
    <property type="entry name" value="LysR_HTH_N"/>
</dbReference>
<dbReference type="GO" id="GO:0003700">
    <property type="term" value="F:DNA-binding transcription factor activity"/>
    <property type="evidence" value="ECO:0007669"/>
    <property type="project" value="InterPro"/>
</dbReference>
<dbReference type="CDD" id="cd05466">
    <property type="entry name" value="PBP2_LTTR_substrate"/>
    <property type="match status" value="1"/>
</dbReference>
<evidence type="ECO:0000259" key="5">
    <source>
        <dbReference type="PROSITE" id="PS50931"/>
    </source>
</evidence>
<dbReference type="PROSITE" id="PS50931">
    <property type="entry name" value="HTH_LYSR"/>
    <property type="match status" value="1"/>
</dbReference>
<dbReference type="AlphaFoldDB" id="Q7W3G8"/>
<evidence type="ECO:0000256" key="3">
    <source>
        <dbReference type="ARBA" id="ARBA00023125"/>
    </source>
</evidence>
<keyword evidence="4" id="KW-0804">Transcription</keyword>
<evidence type="ECO:0000256" key="2">
    <source>
        <dbReference type="ARBA" id="ARBA00023015"/>
    </source>
</evidence>
<evidence type="ECO:0000256" key="4">
    <source>
        <dbReference type="ARBA" id="ARBA00023163"/>
    </source>
</evidence>
<dbReference type="Proteomes" id="UP000001421">
    <property type="component" value="Chromosome"/>
</dbReference>
<keyword evidence="2" id="KW-0805">Transcription regulation</keyword>
<dbReference type="InterPro" id="IPR036388">
    <property type="entry name" value="WH-like_DNA-bd_sf"/>
</dbReference>
<gene>
    <name evidence="6" type="ordered locus">BPP4073</name>
</gene>
<dbReference type="Pfam" id="PF03466">
    <property type="entry name" value="LysR_substrate"/>
    <property type="match status" value="1"/>
</dbReference>
<dbReference type="GO" id="GO:0000976">
    <property type="term" value="F:transcription cis-regulatory region binding"/>
    <property type="evidence" value="ECO:0007669"/>
    <property type="project" value="TreeGrafter"/>
</dbReference>
<comment type="similarity">
    <text evidence="1">Belongs to the LysR transcriptional regulatory family.</text>
</comment>
<evidence type="ECO:0000313" key="6">
    <source>
        <dbReference type="EMBL" id="CAE39354.1"/>
    </source>
</evidence>
<dbReference type="PANTHER" id="PTHR30126">
    <property type="entry name" value="HTH-TYPE TRANSCRIPTIONAL REGULATOR"/>
    <property type="match status" value="1"/>
</dbReference>
<dbReference type="EMBL" id="BX640435">
    <property type="protein sequence ID" value="CAE39354.1"/>
    <property type="molecule type" value="Genomic_DNA"/>
</dbReference>
<dbReference type="SUPFAM" id="SSF46785">
    <property type="entry name" value="Winged helix' DNA-binding domain"/>
    <property type="match status" value="1"/>
</dbReference>
<keyword evidence="3" id="KW-0238">DNA-binding</keyword>
<dbReference type="PANTHER" id="PTHR30126:SF2">
    <property type="entry name" value="HTH-TYPE TRANSCRIPTIONAL REGULATOR YJIE"/>
    <property type="match status" value="1"/>
</dbReference>
<dbReference type="InterPro" id="IPR036390">
    <property type="entry name" value="WH_DNA-bd_sf"/>
</dbReference>
<dbReference type="Gene3D" id="3.40.190.10">
    <property type="entry name" value="Periplasmic binding protein-like II"/>
    <property type="match status" value="2"/>
</dbReference>
<organism evidence="6 7">
    <name type="scientific">Bordetella parapertussis (strain 12822 / ATCC BAA-587 / NCTC 13253)</name>
    <dbReference type="NCBI Taxonomy" id="257311"/>
    <lineage>
        <taxon>Bacteria</taxon>
        <taxon>Pseudomonadati</taxon>
        <taxon>Pseudomonadota</taxon>
        <taxon>Betaproteobacteria</taxon>
        <taxon>Burkholderiales</taxon>
        <taxon>Alcaligenaceae</taxon>
        <taxon>Bordetella</taxon>
    </lineage>
</organism>
<dbReference type="HOGENOM" id="CLU_039613_4_1_4"/>
<dbReference type="Pfam" id="PF00126">
    <property type="entry name" value="HTH_1"/>
    <property type="match status" value="1"/>
</dbReference>
<dbReference type="Gene3D" id="1.10.10.10">
    <property type="entry name" value="Winged helix-like DNA-binding domain superfamily/Winged helix DNA-binding domain"/>
    <property type="match status" value="1"/>
</dbReference>
<dbReference type="SUPFAM" id="SSF53850">
    <property type="entry name" value="Periplasmic binding protein-like II"/>
    <property type="match status" value="1"/>
</dbReference>
<accession>Q7W3G8</accession>